<feature type="transmembrane region" description="Helical" evidence="1">
    <location>
        <begin position="33"/>
        <end position="52"/>
    </location>
</feature>
<organism evidence="2">
    <name type="scientific">mine drainage metagenome</name>
    <dbReference type="NCBI Taxonomy" id="410659"/>
    <lineage>
        <taxon>unclassified sequences</taxon>
        <taxon>metagenomes</taxon>
        <taxon>ecological metagenomes</taxon>
    </lineage>
</organism>
<keyword evidence="1" id="KW-0472">Membrane</keyword>
<name>E6Q3Z8_9ZZZZ</name>
<keyword evidence="1" id="KW-0812">Transmembrane</keyword>
<feature type="transmembrane region" description="Helical" evidence="1">
    <location>
        <begin position="7"/>
        <end position="27"/>
    </location>
</feature>
<gene>
    <name evidence="2" type="ORF">CARN4_2152</name>
</gene>
<protein>
    <submittedName>
        <fullName evidence="2">Uncharacterized protein</fullName>
    </submittedName>
</protein>
<keyword evidence="1" id="KW-1133">Transmembrane helix</keyword>
<sequence>MNPTLALFLRLTVGIAALFIVVIVAFAILKVAIVAAILAGVVLGALMIWRALSRSGRLPTLR</sequence>
<dbReference type="EMBL" id="CABO01000028">
    <property type="protein sequence ID" value="CBI01957.1"/>
    <property type="molecule type" value="Genomic_DNA"/>
</dbReference>
<accession>E6Q3Z8</accession>
<reference evidence="2" key="1">
    <citation type="submission" date="2009-10" db="EMBL/GenBank/DDBJ databases">
        <title>Diversity of trophic interactions inside an arsenic-rich microbial ecosystem.</title>
        <authorList>
            <person name="Bertin P.N."/>
            <person name="Heinrich-Salmeron A."/>
            <person name="Pelletier E."/>
            <person name="Goulhen-Chollet F."/>
            <person name="Arsene-Ploetze F."/>
            <person name="Gallien S."/>
            <person name="Calteau A."/>
            <person name="Vallenet D."/>
            <person name="Casiot C."/>
            <person name="Chane-Woon-Ming B."/>
            <person name="Giloteaux L."/>
            <person name="Barakat M."/>
            <person name="Bonnefoy V."/>
            <person name="Bruneel O."/>
            <person name="Chandler M."/>
            <person name="Cleiss J."/>
            <person name="Duran R."/>
            <person name="Elbaz-Poulichet F."/>
            <person name="Fonknechten N."/>
            <person name="Lauga B."/>
            <person name="Mornico D."/>
            <person name="Ortet P."/>
            <person name="Schaeffer C."/>
            <person name="Siguier P."/>
            <person name="Alexander Thil Smith A."/>
            <person name="Van Dorsselaer A."/>
            <person name="Weissenbach J."/>
            <person name="Medigue C."/>
            <person name="Le Paslier D."/>
        </authorList>
    </citation>
    <scope>NUCLEOTIDE SEQUENCE</scope>
</reference>
<evidence type="ECO:0000256" key="1">
    <source>
        <dbReference type="SAM" id="Phobius"/>
    </source>
</evidence>
<evidence type="ECO:0000313" key="2">
    <source>
        <dbReference type="EMBL" id="CBI01957.1"/>
    </source>
</evidence>
<dbReference type="AlphaFoldDB" id="E6Q3Z8"/>
<comment type="caution">
    <text evidence="2">The sequence shown here is derived from an EMBL/GenBank/DDBJ whole genome shotgun (WGS) entry which is preliminary data.</text>
</comment>
<proteinExistence type="predicted"/>